<dbReference type="AlphaFoldDB" id="A0A402AA59"/>
<gene>
    <name evidence="1" type="ORF">KTT_56500</name>
</gene>
<dbReference type="Proteomes" id="UP000287352">
    <property type="component" value="Unassembled WGS sequence"/>
</dbReference>
<keyword evidence="2" id="KW-1185">Reference proteome</keyword>
<reference evidence="2" key="1">
    <citation type="submission" date="2018-12" db="EMBL/GenBank/DDBJ databases">
        <title>Tengunoibacter tsumagoiensis gen. nov., sp. nov., Dictyobacter kobayashii sp. nov., D. alpinus sp. nov., and D. joshuensis sp. nov. and description of Dictyobacteraceae fam. nov. within the order Ktedonobacterales isolated from Tengu-no-mugimeshi.</title>
        <authorList>
            <person name="Wang C.M."/>
            <person name="Zheng Y."/>
            <person name="Sakai Y."/>
            <person name="Toyoda A."/>
            <person name="Minakuchi Y."/>
            <person name="Abe K."/>
            <person name="Yokota A."/>
            <person name="Yabe S."/>
        </authorList>
    </citation>
    <scope>NUCLEOTIDE SEQUENCE [LARGE SCALE GENOMIC DNA]</scope>
    <source>
        <strain evidence="2">Uno3</strain>
    </source>
</reference>
<comment type="caution">
    <text evidence="1">The sequence shown here is derived from an EMBL/GenBank/DDBJ whole genome shotgun (WGS) entry which is preliminary data.</text>
</comment>
<organism evidence="1 2">
    <name type="scientific">Tengunoibacter tsumagoiensis</name>
    <dbReference type="NCBI Taxonomy" id="2014871"/>
    <lineage>
        <taxon>Bacteria</taxon>
        <taxon>Bacillati</taxon>
        <taxon>Chloroflexota</taxon>
        <taxon>Ktedonobacteria</taxon>
        <taxon>Ktedonobacterales</taxon>
        <taxon>Dictyobacteraceae</taxon>
        <taxon>Tengunoibacter</taxon>
    </lineage>
</organism>
<dbReference type="InterPro" id="IPR029032">
    <property type="entry name" value="AhpD-like"/>
</dbReference>
<dbReference type="SUPFAM" id="SSF69118">
    <property type="entry name" value="AhpD-like"/>
    <property type="match status" value="1"/>
</dbReference>
<name>A0A402AA59_9CHLR</name>
<evidence type="ECO:0008006" key="3">
    <source>
        <dbReference type="Google" id="ProtNLM"/>
    </source>
</evidence>
<protein>
    <recommendedName>
        <fullName evidence="3">Peroxidase</fullName>
    </recommendedName>
</protein>
<dbReference type="EMBL" id="BIFR01000002">
    <property type="protein sequence ID" value="GCE15791.1"/>
    <property type="molecule type" value="Genomic_DNA"/>
</dbReference>
<dbReference type="Gene3D" id="1.20.1290.10">
    <property type="entry name" value="AhpD-like"/>
    <property type="match status" value="1"/>
</dbReference>
<proteinExistence type="predicted"/>
<accession>A0A402AA59</accession>
<sequence length="95" mass="10400">MQAVTDDWRTAPIDEKLRAMLSFLEKVTLTPDEVTSSDAEVLFTSGISRQAMQDALLICACFHIIARMADALDVAIPPAEVFSQAGAYLLIHGYI</sequence>
<evidence type="ECO:0000313" key="1">
    <source>
        <dbReference type="EMBL" id="GCE15791.1"/>
    </source>
</evidence>
<evidence type="ECO:0000313" key="2">
    <source>
        <dbReference type="Proteomes" id="UP000287352"/>
    </source>
</evidence>